<comment type="similarity">
    <text evidence="2">Belongs to the CBF/MAK21 family.</text>
</comment>
<evidence type="ECO:0000256" key="9">
    <source>
        <dbReference type="ARBA" id="ARBA00058879"/>
    </source>
</evidence>
<dbReference type="InterPro" id="IPR040155">
    <property type="entry name" value="CEBPZ/Mak21-like"/>
</dbReference>
<sequence length="982" mass="110566">MSILFLQVRYLQRVAIMKKLKGKPKTGLTATSKSPIKVPKKSPVVHKPKSFQQKGAADDYHDDMNFDLPPQSLEKWYSSIPEDPKEYPECPINLVNQLKDEARLMLESEANGYNIKSSKNSEQSWIRSVMAKGTGKDKMAAYILMVQEKPLYNINALKSLIGLVKPGKKECAACIDLLVELFITDLLPPDTKLKRFSQHPVTMLDELSSGNPAGRRKRLVAWYFEDQLKDAYREFIDSLKTIASEAVEANKEKAIKALATLLETHPEQEAVLLSNLVNKMGDPSKKVASKAMHCLTLVVTKHPNMKGVIVDEVEKLLFRPNIGQKARYYSICFLSQIMFKKSDAHLAANIIKIYFGFFKACVKLGEVDSRMLSVLLTGVNRAYPFAREAMDSIADQLETLYKVIHISPFHVSLQGLSLLFQVSDYKNNVSDRFYSVLYRKLLDPALAQTSHAPMFLNLTFQALKKDESIPRVKTFIKRLFQVCCHVPVPMICATLYMVSQLIHQRPALAANSTGIYLKTENPDGAKEGPQGLPAAFLEDDSEDEHYEDVPLEDEESKNVEANRTKNKNATNEARESKKPTAWVHLKVETQKTKADGFDPMQRNPLYANGHLCSYTELCALSSHFHPTVALFASQILNNQLITYSGDPLKDFTVIRFLERFSFKNPKKQSEPNSKSLFAKRQNYSVSGLKGIPVTSTKYLTQEEEKVPVDERFLFKFLQRRRLATDQQKKDDEDSDVESVASDEFEDMLEDLMKKRGFKKDVDDDDGDFGTEVDFADEYSKNLSSKKSKRKSEEDDDDDDDDDISDEGDSNDDIDEGEDLTDDNLEGDDDIDGEDDLEGDGDDGGDDDPDGDEDLDDFDFDGLDDDAEAMDFDDSELDEPGPSKGKKKKKDMDSEVFASAEEFSELLEAAGAAREGGSGAVSNKDKSSLKQLNWEAERDRWVKGYKNFTGGKFSGGKKKGKGKPMGVKKPFLKPNKKKKLKRF</sequence>
<proteinExistence type="inferred from homology"/>
<dbReference type="SUPFAM" id="SSF48371">
    <property type="entry name" value="ARM repeat"/>
    <property type="match status" value="1"/>
</dbReference>
<evidence type="ECO:0000256" key="1">
    <source>
        <dbReference type="ARBA" id="ARBA00004123"/>
    </source>
</evidence>
<keyword evidence="3" id="KW-0597">Phosphoprotein</keyword>
<feature type="compositionally biased region" description="Low complexity" evidence="11">
    <location>
        <begin position="25"/>
        <end position="37"/>
    </location>
</feature>
<evidence type="ECO:0000256" key="10">
    <source>
        <dbReference type="ARBA" id="ARBA00073389"/>
    </source>
</evidence>
<evidence type="ECO:0000256" key="4">
    <source>
        <dbReference type="ARBA" id="ARBA00023015"/>
    </source>
</evidence>
<dbReference type="EMBL" id="JAHWGI010001227">
    <property type="protein sequence ID" value="KAK3925379.1"/>
    <property type="molecule type" value="Genomic_DNA"/>
</dbReference>
<evidence type="ECO:0000256" key="7">
    <source>
        <dbReference type="ARBA" id="ARBA00023242"/>
    </source>
</evidence>
<dbReference type="InterPro" id="IPR005612">
    <property type="entry name" value="CCAAT-binding_factor"/>
</dbReference>
<evidence type="ECO:0000313" key="13">
    <source>
        <dbReference type="EMBL" id="KAK3925379.1"/>
    </source>
</evidence>
<gene>
    <name evidence="13" type="ORF">KUF71_013586</name>
</gene>
<dbReference type="PANTHER" id="PTHR12048:SF0">
    <property type="entry name" value="CCAAT_ENHANCER-BINDING PROTEIN ZETA"/>
    <property type="match status" value="1"/>
</dbReference>
<evidence type="ECO:0000256" key="8">
    <source>
        <dbReference type="ARBA" id="ARBA00031941"/>
    </source>
</evidence>
<dbReference type="GO" id="GO:0005634">
    <property type="term" value="C:nucleus"/>
    <property type="evidence" value="ECO:0007669"/>
    <property type="project" value="UniProtKB-SubCell"/>
</dbReference>
<name>A0AAE1HQ93_9NEOP</name>
<evidence type="ECO:0000259" key="12">
    <source>
        <dbReference type="Pfam" id="PF03914"/>
    </source>
</evidence>
<feature type="domain" description="CCAAT-binding factor" evidence="12">
    <location>
        <begin position="412"/>
        <end position="632"/>
    </location>
</feature>
<feature type="compositionally biased region" description="Basic residues" evidence="11">
    <location>
        <begin position="38"/>
        <end position="49"/>
    </location>
</feature>
<feature type="region of interest" description="Disordered" evidence="11">
    <location>
        <begin position="759"/>
        <end position="893"/>
    </location>
</feature>
<comment type="subcellular location">
    <subcellularLocation>
        <location evidence="1">Nucleus</location>
    </subcellularLocation>
</comment>
<keyword evidence="7" id="KW-0539">Nucleus</keyword>
<feature type="region of interest" description="Disordered" evidence="11">
    <location>
        <begin position="951"/>
        <end position="982"/>
    </location>
</feature>
<dbReference type="Pfam" id="PF03914">
    <property type="entry name" value="CBF"/>
    <property type="match status" value="1"/>
</dbReference>
<keyword evidence="5" id="KW-0010">Activator</keyword>
<feature type="region of interest" description="Disordered" evidence="11">
    <location>
        <begin position="908"/>
        <end position="932"/>
    </location>
</feature>
<evidence type="ECO:0000256" key="2">
    <source>
        <dbReference type="ARBA" id="ARBA00007797"/>
    </source>
</evidence>
<feature type="compositionally biased region" description="Acidic residues" evidence="11">
    <location>
        <begin position="543"/>
        <end position="555"/>
    </location>
</feature>
<keyword evidence="14" id="KW-1185">Reference proteome</keyword>
<feature type="compositionally biased region" description="Acidic residues" evidence="11">
    <location>
        <begin position="793"/>
        <end position="878"/>
    </location>
</feature>
<evidence type="ECO:0000256" key="3">
    <source>
        <dbReference type="ARBA" id="ARBA00022553"/>
    </source>
</evidence>
<dbReference type="AlphaFoldDB" id="A0AAE1HQ93"/>
<dbReference type="InterPro" id="IPR011989">
    <property type="entry name" value="ARM-like"/>
</dbReference>
<organism evidence="13 14">
    <name type="scientific">Frankliniella fusca</name>
    <dbReference type="NCBI Taxonomy" id="407009"/>
    <lineage>
        <taxon>Eukaryota</taxon>
        <taxon>Metazoa</taxon>
        <taxon>Ecdysozoa</taxon>
        <taxon>Arthropoda</taxon>
        <taxon>Hexapoda</taxon>
        <taxon>Insecta</taxon>
        <taxon>Pterygota</taxon>
        <taxon>Neoptera</taxon>
        <taxon>Paraneoptera</taxon>
        <taxon>Thysanoptera</taxon>
        <taxon>Terebrantia</taxon>
        <taxon>Thripoidea</taxon>
        <taxon>Thripidae</taxon>
        <taxon>Frankliniella</taxon>
    </lineage>
</organism>
<dbReference type="FunFam" id="1.25.10.10:FF:000805">
    <property type="entry name" value="Similar to transcription factor CBF/MAK21"/>
    <property type="match status" value="1"/>
</dbReference>
<dbReference type="Gene3D" id="1.25.10.10">
    <property type="entry name" value="Leucine-rich Repeat Variant"/>
    <property type="match status" value="1"/>
</dbReference>
<keyword evidence="6" id="KW-0804">Transcription</keyword>
<evidence type="ECO:0000313" key="14">
    <source>
        <dbReference type="Proteomes" id="UP001219518"/>
    </source>
</evidence>
<feature type="region of interest" description="Disordered" evidence="11">
    <location>
        <begin position="543"/>
        <end position="579"/>
    </location>
</feature>
<comment type="function">
    <text evidence="9">Stimulates transcription from the HSP70 promoter.</text>
</comment>
<reference evidence="13" key="2">
    <citation type="journal article" date="2023" name="BMC Genomics">
        <title>Pest status, molecular evolution, and epigenetic factors derived from the genome assembly of Frankliniella fusca, a thysanopteran phytovirus vector.</title>
        <authorList>
            <person name="Catto M.A."/>
            <person name="Labadie P.E."/>
            <person name="Jacobson A.L."/>
            <person name="Kennedy G.G."/>
            <person name="Srinivasan R."/>
            <person name="Hunt B.G."/>
        </authorList>
    </citation>
    <scope>NUCLEOTIDE SEQUENCE</scope>
    <source>
        <strain evidence="13">PL_HMW_Pooled</strain>
    </source>
</reference>
<evidence type="ECO:0000256" key="6">
    <source>
        <dbReference type="ARBA" id="ARBA00023163"/>
    </source>
</evidence>
<evidence type="ECO:0000256" key="11">
    <source>
        <dbReference type="SAM" id="MobiDB-lite"/>
    </source>
</evidence>
<accession>A0AAE1HQ93</accession>
<protein>
    <recommendedName>
        <fullName evidence="10">CCAAT/enhancer-binding protein zeta</fullName>
    </recommendedName>
    <alternativeName>
        <fullName evidence="8">CCAAT-box-binding transcription factor</fullName>
    </alternativeName>
</protein>
<reference evidence="13" key="1">
    <citation type="submission" date="2021-07" db="EMBL/GenBank/DDBJ databases">
        <authorList>
            <person name="Catto M.A."/>
            <person name="Jacobson A."/>
            <person name="Kennedy G."/>
            <person name="Labadie P."/>
            <person name="Hunt B.G."/>
            <person name="Srinivasan R."/>
        </authorList>
    </citation>
    <scope>NUCLEOTIDE SEQUENCE</scope>
    <source>
        <strain evidence="13">PL_HMW_Pooled</strain>
        <tissue evidence="13">Head</tissue>
    </source>
</reference>
<evidence type="ECO:0000256" key="5">
    <source>
        <dbReference type="ARBA" id="ARBA00023159"/>
    </source>
</evidence>
<feature type="region of interest" description="Disordered" evidence="11">
    <location>
        <begin position="24"/>
        <end position="49"/>
    </location>
</feature>
<keyword evidence="4" id="KW-0805">Transcription regulation</keyword>
<feature type="compositionally biased region" description="Basic residues" evidence="11">
    <location>
        <begin position="969"/>
        <end position="982"/>
    </location>
</feature>
<dbReference type="InterPro" id="IPR016024">
    <property type="entry name" value="ARM-type_fold"/>
</dbReference>
<dbReference type="Proteomes" id="UP001219518">
    <property type="component" value="Unassembled WGS sequence"/>
</dbReference>
<feature type="compositionally biased region" description="Acidic residues" evidence="11">
    <location>
        <begin position="762"/>
        <end position="776"/>
    </location>
</feature>
<comment type="caution">
    <text evidence="13">The sequence shown here is derived from an EMBL/GenBank/DDBJ whole genome shotgun (WGS) entry which is preliminary data.</text>
</comment>
<dbReference type="PANTHER" id="PTHR12048">
    <property type="entry name" value="CCAAT-BINDING FACTOR-RELATED"/>
    <property type="match status" value="1"/>
</dbReference>